<organism evidence="2 3">
    <name type="scientific">Rhodopseudomonas palustris</name>
    <dbReference type="NCBI Taxonomy" id="1076"/>
    <lineage>
        <taxon>Bacteria</taxon>
        <taxon>Pseudomonadati</taxon>
        <taxon>Pseudomonadota</taxon>
        <taxon>Alphaproteobacteria</taxon>
        <taxon>Hyphomicrobiales</taxon>
        <taxon>Nitrobacteraceae</taxon>
        <taxon>Rhodopseudomonas</taxon>
    </lineage>
</organism>
<sequence>MNAVIDTQDRAEIRRLRYETKQREFLKTLVSPRVIEEHRRSPIGQHSEPLERLLAYFRRRPLAGRHAIMVVTPFEAYRLVLLSGKRGVPPKSIDETLYRSQAEAEHAIFLRNVQSLMEEPSGGGE</sequence>
<dbReference type="Proteomes" id="UP000285523">
    <property type="component" value="Unassembled WGS sequence"/>
</dbReference>
<gene>
    <name evidence="2" type="ORF">D4Q52_06820</name>
</gene>
<feature type="domain" description="N,N-dimethylformamidase alpha subunit" evidence="1">
    <location>
        <begin position="17"/>
        <end position="117"/>
    </location>
</feature>
<evidence type="ECO:0000313" key="3">
    <source>
        <dbReference type="Proteomes" id="UP000285523"/>
    </source>
</evidence>
<dbReference type="InterPro" id="IPR058713">
    <property type="entry name" value="DMF_alpha_dom"/>
</dbReference>
<dbReference type="Pfam" id="PF26354">
    <property type="entry name" value="DMF_alpha"/>
    <property type="match status" value="1"/>
</dbReference>
<name>A0A418VJI4_RHOPL</name>
<accession>A0A418VJI4</accession>
<comment type="caution">
    <text evidence="2">The sequence shown here is derived from an EMBL/GenBank/DDBJ whole genome shotgun (WGS) entry which is preliminary data.</text>
</comment>
<proteinExistence type="predicted"/>
<dbReference type="AlphaFoldDB" id="A0A418VJI4"/>
<dbReference type="EMBL" id="QYYD01000005">
    <property type="protein sequence ID" value="RJF76320.1"/>
    <property type="molecule type" value="Genomic_DNA"/>
</dbReference>
<protein>
    <recommendedName>
        <fullName evidence="1">N,N-dimethylformamidase alpha subunit domain-containing protein</fullName>
    </recommendedName>
</protein>
<reference evidence="2 3" key="1">
    <citation type="submission" date="2018-09" db="EMBL/GenBank/DDBJ databases">
        <title>Draft genome sequence of Rhodopseudomonas palustris 2.1.18.</title>
        <authorList>
            <person name="Robertson S.L."/>
            <person name="Meyer T.E."/>
            <person name="Kyndt J.A."/>
        </authorList>
    </citation>
    <scope>NUCLEOTIDE SEQUENCE [LARGE SCALE GENOMIC DNA]</scope>
    <source>
        <strain evidence="2 3">2.1.18</strain>
    </source>
</reference>
<dbReference type="RefSeq" id="WP_119855789.1">
    <property type="nucleotide sequence ID" value="NZ_QYYD01000005.1"/>
</dbReference>
<evidence type="ECO:0000259" key="1">
    <source>
        <dbReference type="Pfam" id="PF26354"/>
    </source>
</evidence>
<dbReference type="OrthoDB" id="4546553at2"/>
<evidence type="ECO:0000313" key="2">
    <source>
        <dbReference type="EMBL" id="RJF76320.1"/>
    </source>
</evidence>